<dbReference type="PROSITE" id="PS51257">
    <property type="entry name" value="PROKAR_LIPOPROTEIN"/>
    <property type="match status" value="1"/>
</dbReference>
<dbReference type="Proteomes" id="UP000316626">
    <property type="component" value="Unassembled WGS sequence"/>
</dbReference>
<organism evidence="3 4">
    <name type="scientific">Psychrobacillus vulpis</name>
    <dbReference type="NCBI Taxonomy" id="2325572"/>
    <lineage>
        <taxon>Bacteria</taxon>
        <taxon>Bacillati</taxon>
        <taxon>Bacillota</taxon>
        <taxon>Bacilli</taxon>
        <taxon>Bacillales</taxon>
        <taxon>Bacillaceae</taxon>
        <taxon>Psychrobacillus</taxon>
    </lineage>
</organism>
<dbReference type="InterPro" id="IPR029050">
    <property type="entry name" value="Immunoprotect_excell_Ig-like"/>
</dbReference>
<feature type="region of interest" description="Disordered" evidence="2">
    <location>
        <begin position="26"/>
        <end position="63"/>
    </location>
</feature>
<dbReference type="RefSeq" id="WP_142641991.1">
    <property type="nucleotide sequence ID" value="NZ_VDGI01000006.1"/>
</dbReference>
<dbReference type="Gene3D" id="2.60.40.1240">
    <property type="match status" value="1"/>
</dbReference>
<evidence type="ECO:0000256" key="1">
    <source>
        <dbReference type="ARBA" id="ARBA00022729"/>
    </source>
</evidence>
<comment type="caution">
    <text evidence="3">The sequence shown here is derived from an EMBL/GenBank/DDBJ whole genome shotgun (WGS) entry which is preliminary data.</text>
</comment>
<evidence type="ECO:0000256" key="2">
    <source>
        <dbReference type="SAM" id="MobiDB-lite"/>
    </source>
</evidence>
<evidence type="ECO:0000313" key="4">
    <source>
        <dbReference type="Proteomes" id="UP000316626"/>
    </source>
</evidence>
<feature type="compositionally biased region" description="Basic and acidic residues" evidence="2">
    <location>
        <begin position="36"/>
        <end position="60"/>
    </location>
</feature>
<accession>A0A544TS72</accession>
<proteinExistence type="predicted"/>
<keyword evidence="4" id="KW-1185">Reference proteome</keyword>
<evidence type="ECO:0000313" key="3">
    <source>
        <dbReference type="EMBL" id="TQR20295.1"/>
    </source>
</evidence>
<dbReference type="EMBL" id="VDGI01000006">
    <property type="protein sequence ID" value="TQR20295.1"/>
    <property type="molecule type" value="Genomic_DNA"/>
</dbReference>
<evidence type="ECO:0008006" key="5">
    <source>
        <dbReference type="Google" id="ProtNLM"/>
    </source>
</evidence>
<reference evidence="3 4" key="1">
    <citation type="submission" date="2019-06" db="EMBL/GenBank/DDBJ databases">
        <title>Psychrobacillus vulpis sp. nov., a new species isolated from feces of a red fox that inhabits in The Tablas de Daimiel Natural Park, Albacete, Spain.</title>
        <authorList>
            <person name="Rodriguez M."/>
            <person name="Reina J.C."/>
            <person name="Bejar V."/>
            <person name="Llamas I."/>
        </authorList>
    </citation>
    <scope>NUCLEOTIDE SEQUENCE [LARGE SCALE GENOMIC DNA]</scope>
    <source>
        <strain evidence="3 4">Z8</strain>
    </source>
</reference>
<dbReference type="AlphaFoldDB" id="A0A544TS72"/>
<protein>
    <recommendedName>
        <fullName evidence="5">DUF4352 domain-containing protein</fullName>
    </recommendedName>
</protein>
<sequence length="212" mass="23641">MKKSLYILGITTTMLLAGCGDTAEENNREVTTQQDTAKEDNNSSNAEKAEQKQKVEEKAVGTRSNPLPFGDTITVTDYIYDDNSNSYKSLLEITALEMIRGEEAWTIIHKENEFNEAAPEGYEYALVKVKGLLKESETEDDSLYFSSMNFDFVSNEGEVYDMVSVVIPNELDKELYSGGSGEGYITGLVRVGDDFKISYESSEGSPVFFFVQ</sequence>
<name>A0A544TS72_9BACI</name>
<keyword evidence="1" id="KW-0732">Signal</keyword>
<dbReference type="OrthoDB" id="1756107at2"/>
<gene>
    <name evidence="3" type="ORF">FG384_07580</name>
</gene>